<dbReference type="GO" id="GO:0005886">
    <property type="term" value="C:plasma membrane"/>
    <property type="evidence" value="ECO:0007669"/>
    <property type="project" value="UniProtKB-SubCell"/>
</dbReference>
<feature type="transmembrane region" description="Helical" evidence="8">
    <location>
        <begin position="237"/>
        <end position="255"/>
    </location>
</feature>
<feature type="transmembrane region" description="Helical" evidence="8">
    <location>
        <begin position="12"/>
        <end position="37"/>
    </location>
</feature>
<reference evidence="9 10" key="1">
    <citation type="submission" date="2014-07" db="EMBL/GenBank/DDBJ databases">
        <authorList>
            <person name="McCorrison J."/>
            <person name="Sanka R."/>
            <person name="Torralba M."/>
            <person name="Gillis M."/>
            <person name="Haft D.H."/>
            <person name="Methe B."/>
            <person name="Sutton G."/>
            <person name="Nelson K.E."/>
        </authorList>
    </citation>
    <scope>NUCLEOTIDE SEQUENCE [LARGE SCALE GENOMIC DNA]</scope>
    <source>
        <strain evidence="9 10">DNF00314</strain>
    </source>
</reference>
<comment type="subcellular location">
    <subcellularLocation>
        <location evidence="1 8">Cell membrane</location>
        <topology evidence="1 8">Multi-pass membrane protein</topology>
    </subcellularLocation>
</comment>
<dbReference type="Proteomes" id="UP000029628">
    <property type="component" value="Unassembled WGS sequence"/>
</dbReference>
<sequence>MELLGMIDIPYMTVLLLFVVGIFAGFVDSIVGGGGLISVPAMLLTGVPPSVALGSNKLGSIFGAASASIAFLRNKMVDYHLIKRLLPFTFIGSMIGTLLVISIPPLYVKPILIILLVAVMIFVLTNKHWGTTSTYHEAKGLILYLCMTIAFLIGMYDGFIGPGTGTFLIMGFICIGFDFLHAAGNAKVLNFFSNLASLIVFISLGYVNFLFGLSVALGQIIGATLGARLAIAKGSSLVRTVFILTTTCMLVKLIYDYFVSL</sequence>
<dbReference type="RefSeq" id="WP_038151433.1">
    <property type="nucleotide sequence ID" value="NZ_JRNT01000006.1"/>
</dbReference>
<proteinExistence type="inferred from homology"/>
<dbReference type="eggNOG" id="COG0730">
    <property type="taxonomic scope" value="Bacteria"/>
</dbReference>
<evidence type="ECO:0000256" key="6">
    <source>
        <dbReference type="ARBA" id="ARBA00022989"/>
    </source>
</evidence>
<dbReference type="PANTHER" id="PTHR30269">
    <property type="entry name" value="TRANSMEMBRANE PROTEIN YFCA"/>
    <property type="match status" value="1"/>
</dbReference>
<evidence type="ECO:0000313" key="9">
    <source>
        <dbReference type="EMBL" id="KGF47863.1"/>
    </source>
</evidence>
<feature type="transmembrane region" description="Helical" evidence="8">
    <location>
        <begin position="195"/>
        <end position="217"/>
    </location>
</feature>
<dbReference type="InterPro" id="IPR002781">
    <property type="entry name" value="TM_pro_TauE-like"/>
</dbReference>
<evidence type="ECO:0000256" key="7">
    <source>
        <dbReference type="ARBA" id="ARBA00023136"/>
    </source>
</evidence>
<feature type="transmembrane region" description="Helical" evidence="8">
    <location>
        <begin position="85"/>
        <end position="104"/>
    </location>
</feature>
<keyword evidence="10" id="KW-1185">Reference proteome</keyword>
<evidence type="ECO:0000313" key="10">
    <source>
        <dbReference type="Proteomes" id="UP000029628"/>
    </source>
</evidence>
<protein>
    <recommendedName>
        <fullName evidence="8">Probable membrane transporter protein</fullName>
    </recommendedName>
</protein>
<evidence type="ECO:0000256" key="5">
    <source>
        <dbReference type="ARBA" id="ARBA00022692"/>
    </source>
</evidence>
<feature type="transmembrane region" description="Helical" evidence="8">
    <location>
        <begin position="110"/>
        <end position="129"/>
    </location>
</feature>
<keyword evidence="6 8" id="KW-1133">Transmembrane helix</keyword>
<feature type="transmembrane region" description="Helical" evidence="8">
    <location>
        <begin position="141"/>
        <end position="159"/>
    </location>
</feature>
<dbReference type="EMBL" id="JRNT01000006">
    <property type="protein sequence ID" value="KGF47863.1"/>
    <property type="molecule type" value="Genomic_DNA"/>
</dbReference>
<keyword evidence="3" id="KW-0813">Transport</keyword>
<evidence type="ECO:0000256" key="4">
    <source>
        <dbReference type="ARBA" id="ARBA00022475"/>
    </source>
</evidence>
<dbReference type="AlphaFoldDB" id="A0A096ALC2"/>
<evidence type="ECO:0000256" key="2">
    <source>
        <dbReference type="ARBA" id="ARBA00009142"/>
    </source>
</evidence>
<dbReference type="InterPro" id="IPR052017">
    <property type="entry name" value="TSUP"/>
</dbReference>
<evidence type="ECO:0000256" key="3">
    <source>
        <dbReference type="ARBA" id="ARBA00022448"/>
    </source>
</evidence>
<dbReference type="Pfam" id="PF01925">
    <property type="entry name" value="TauE"/>
    <property type="match status" value="1"/>
</dbReference>
<accession>A0A096ALC2</accession>
<organism evidence="9 10">
    <name type="scientific">Veillonella montpellierensis DNF00314</name>
    <dbReference type="NCBI Taxonomy" id="1401067"/>
    <lineage>
        <taxon>Bacteria</taxon>
        <taxon>Bacillati</taxon>
        <taxon>Bacillota</taxon>
        <taxon>Negativicutes</taxon>
        <taxon>Veillonellales</taxon>
        <taxon>Veillonellaceae</taxon>
        <taxon>Veillonella</taxon>
    </lineage>
</organism>
<keyword evidence="5 8" id="KW-0812">Transmembrane</keyword>
<evidence type="ECO:0000256" key="1">
    <source>
        <dbReference type="ARBA" id="ARBA00004651"/>
    </source>
</evidence>
<keyword evidence="7 8" id="KW-0472">Membrane</keyword>
<gene>
    <name evidence="9" type="ORF">HMPREF0872_01870</name>
</gene>
<evidence type="ECO:0000256" key="8">
    <source>
        <dbReference type="RuleBase" id="RU363041"/>
    </source>
</evidence>
<comment type="similarity">
    <text evidence="2 8">Belongs to the 4-toluene sulfonate uptake permease (TSUP) (TC 2.A.102) family.</text>
</comment>
<feature type="transmembrane region" description="Helical" evidence="8">
    <location>
        <begin position="57"/>
        <end position="73"/>
    </location>
</feature>
<dbReference type="PANTHER" id="PTHR30269:SF0">
    <property type="entry name" value="MEMBRANE TRANSPORTER PROTEIN YFCA-RELATED"/>
    <property type="match status" value="1"/>
</dbReference>
<comment type="caution">
    <text evidence="9">The sequence shown here is derived from an EMBL/GenBank/DDBJ whole genome shotgun (WGS) entry which is preliminary data.</text>
</comment>
<name>A0A096ALC2_9FIRM</name>
<keyword evidence="4 8" id="KW-1003">Cell membrane</keyword>